<dbReference type="Pfam" id="PF13673">
    <property type="entry name" value="Acetyltransf_10"/>
    <property type="match status" value="1"/>
</dbReference>
<evidence type="ECO:0000313" key="4">
    <source>
        <dbReference type="Proteomes" id="UP000598971"/>
    </source>
</evidence>
<dbReference type="CDD" id="cd04301">
    <property type="entry name" value="NAT_SF"/>
    <property type="match status" value="1"/>
</dbReference>
<dbReference type="InterPro" id="IPR050769">
    <property type="entry name" value="NAT_camello-type"/>
</dbReference>
<proteinExistence type="predicted"/>
<dbReference type="PANTHER" id="PTHR13947">
    <property type="entry name" value="GNAT FAMILY N-ACETYLTRANSFERASE"/>
    <property type="match status" value="1"/>
</dbReference>
<dbReference type="InterPro" id="IPR016181">
    <property type="entry name" value="Acyl_CoA_acyltransferase"/>
</dbReference>
<dbReference type="PROSITE" id="PS51186">
    <property type="entry name" value="GNAT"/>
    <property type="match status" value="1"/>
</dbReference>
<feature type="domain" description="N-acetyltransferase" evidence="2">
    <location>
        <begin position="1"/>
        <end position="142"/>
    </location>
</feature>
<evidence type="ECO:0000256" key="1">
    <source>
        <dbReference type="ARBA" id="ARBA00022679"/>
    </source>
</evidence>
<evidence type="ECO:0000313" key="3">
    <source>
        <dbReference type="EMBL" id="NNV55509.1"/>
    </source>
</evidence>
<organism evidence="3 4">
    <name type="scientific">Limnovirga soli</name>
    <dbReference type="NCBI Taxonomy" id="2656915"/>
    <lineage>
        <taxon>Bacteria</taxon>
        <taxon>Pseudomonadati</taxon>
        <taxon>Bacteroidota</taxon>
        <taxon>Chitinophagia</taxon>
        <taxon>Chitinophagales</taxon>
        <taxon>Chitinophagaceae</taxon>
        <taxon>Limnovirga</taxon>
    </lineage>
</organism>
<reference evidence="3" key="1">
    <citation type="submission" date="2019-10" db="EMBL/GenBank/DDBJ databases">
        <title>Draft genome sequence of Panacibacter sp. KCS-6.</title>
        <authorList>
            <person name="Yim K.J."/>
        </authorList>
    </citation>
    <scope>NUCLEOTIDE SEQUENCE</scope>
    <source>
        <strain evidence="3">KCS-6</strain>
    </source>
</reference>
<keyword evidence="4" id="KW-1185">Reference proteome</keyword>
<dbReference type="InterPro" id="IPR000182">
    <property type="entry name" value="GNAT_dom"/>
</dbReference>
<dbReference type="RefSeq" id="WP_171607431.1">
    <property type="nucleotide sequence ID" value="NZ_WHPF01000005.1"/>
</dbReference>
<dbReference type="Gene3D" id="3.40.630.30">
    <property type="match status" value="1"/>
</dbReference>
<sequence>MAIKVINHGGKEYKQMVDLRYQILRKPLGLVFTEEELVTEKNYILIGCFDDNKIEGCCVLIPLDNETLQLRQMAVTSGLQGKGIGRMLMQFAENISRDRKYKKIIMHARKTALGFYEKLGYVKTGDEFLEVTIPHYIMEKKL</sequence>
<dbReference type="PANTHER" id="PTHR13947:SF37">
    <property type="entry name" value="LD18367P"/>
    <property type="match status" value="1"/>
</dbReference>
<protein>
    <submittedName>
        <fullName evidence="3">GNAT family N-acetyltransferase</fullName>
    </submittedName>
</protein>
<gene>
    <name evidence="3" type="ORF">GD597_08575</name>
</gene>
<dbReference type="EMBL" id="WHPF01000005">
    <property type="protein sequence ID" value="NNV55509.1"/>
    <property type="molecule type" value="Genomic_DNA"/>
</dbReference>
<comment type="caution">
    <text evidence="3">The sequence shown here is derived from an EMBL/GenBank/DDBJ whole genome shotgun (WGS) entry which is preliminary data.</text>
</comment>
<accession>A0A8J8FI63</accession>
<keyword evidence="1" id="KW-0808">Transferase</keyword>
<dbReference type="SUPFAM" id="SSF55729">
    <property type="entry name" value="Acyl-CoA N-acyltransferases (Nat)"/>
    <property type="match status" value="1"/>
</dbReference>
<dbReference type="AlphaFoldDB" id="A0A8J8FI63"/>
<dbReference type="GO" id="GO:0008080">
    <property type="term" value="F:N-acetyltransferase activity"/>
    <property type="evidence" value="ECO:0007669"/>
    <property type="project" value="InterPro"/>
</dbReference>
<dbReference type="Proteomes" id="UP000598971">
    <property type="component" value="Unassembled WGS sequence"/>
</dbReference>
<evidence type="ECO:0000259" key="2">
    <source>
        <dbReference type="PROSITE" id="PS51186"/>
    </source>
</evidence>
<name>A0A8J8FI63_9BACT</name>